<evidence type="ECO:0000313" key="2">
    <source>
        <dbReference type="EMBL" id="CAD2103110.1"/>
    </source>
</evidence>
<name>A0A6V7STW9_PLAVN</name>
<evidence type="ECO:0000313" key="3">
    <source>
        <dbReference type="Proteomes" id="UP000515268"/>
    </source>
</evidence>
<gene>
    <name evidence="2" type="ORF">PVPCR_0802450</name>
</gene>
<keyword evidence="3" id="KW-1185">Reference proteome</keyword>
<feature type="region of interest" description="Disordered" evidence="1">
    <location>
        <begin position="325"/>
        <end position="384"/>
    </location>
</feature>
<dbReference type="Proteomes" id="UP000515268">
    <property type="component" value="Chromosome PVPCR_08"/>
</dbReference>
<sequence length="586" mass="70658">MKMEKTKCSIKIRKNEKSKENKKPPKVNIFDEICKSDENEEEEEEDDDEHKKKIQKVEKITSMKDGNIFIEQTEKDIKNMNDREKANFNFINNLKKKLDRVNNKNNITYLNYFPNGNNQNDNQKLLNLENSDGYDSNENLSDVEMKDINNFIIKKSEVQNSEHYNNVSNDEEEINKNDTVSNGEKLNSFNNMDDTEINHSDDISNFKVSENSLAFKRKQILDRFNKKDKEYNLKNELNFYQDFKEHNIKIENYGLKILKKMGYNEDIYNQYINTYYNTNDEKNISDKNNTNANYYDKIYEYFSSRQFRFTGVGAEDEMKENMEKIKHNDKNEKEENSNDSRHNTDEDNQHSEQERDTKEKKKKKHDKFYNSSSQFENKNRDKNTLNNEEKEDENYIDNCNNFFEGLLVKINLKEHEFYKRKGIIIYKKKRRKKKQYYYGLLIFKTYKHISTYKKYIMGKIDEFLEKTEKHSEKNYEENDHEQTEYAKNYWRPIIKKLNAYTESNSKKLEFDFTEVKSYYLETVINDECLKCKVVNKNIYHPSKNETLYKETAELKKIKEDRAYIQVHKKYDLKVSLDDICQYIGHV</sequence>
<organism evidence="2 3">
    <name type="scientific">Plasmodium vinckei petteri</name>
    <dbReference type="NCBI Taxonomy" id="138298"/>
    <lineage>
        <taxon>Eukaryota</taxon>
        <taxon>Sar</taxon>
        <taxon>Alveolata</taxon>
        <taxon>Apicomplexa</taxon>
        <taxon>Aconoidasida</taxon>
        <taxon>Haemosporida</taxon>
        <taxon>Plasmodiidae</taxon>
        <taxon>Plasmodium</taxon>
        <taxon>Plasmodium (Vinckeia)</taxon>
    </lineage>
</organism>
<feature type="region of interest" description="Disordered" evidence="1">
    <location>
        <begin position="1"/>
        <end position="53"/>
    </location>
</feature>
<protein>
    <submittedName>
        <fullName evidence="2">Uncharacterized protein</fullName>
    </submittedName>
</protein>
<dbReference type="EMBL" id="LR865413">
    <property type="protein sequence ID" value="CAD2103110.1"/>
    <property type="molecule type" value="Genomic_DNA"/>
</dbReference>
<feature type="compositionally biased region" description="Basic and acidic residues" evidence="1">
    <location>
        <begin position="1"/>
        <end position="23"/>
    </location>
</feature>
<proteinExistence type="predicted"/>
<dbReference type="VEuPathDB" id="PlasmoDB:PVPCR_0802450"/>
<feature type="compositionally biased region" description="Acidic residues" evidence="1">
    <location>
        <begin position="38"/>
        <end position="48"/>
    </location>
</feature>
<feature type="compositionally biased region" description="Basic and acidic residues" evidence="1">
    <location>
        <begin position="325"/>
        <end position="359"/>
    </location>
</feature>
<dbReference type="OrthoDB" id="385030at2759"/>
<accession>A0A6V7STW9</accession>
<reference evidence="2 3" key="1">
    <citation type="submission" date="2020-08" db="EMBL/GenBank/DDBJ databases">
        <authorList>
            <person name="Ramaprasad A."/>
        </authorList>
    </citation>
    <scope>NUCLEOTIDE SEQUENCE [LARGE SCALE GENOMIC DNA]</scope>
</reference>
<dbReference type="AlphaFoldDB" id="A0A6V7STW9"/>
<evidence type="ECO:0000256" key="1">
    <source>
        <dbReference type="SAM" id="MobiDB-lite"/>
    </source>
</evidence>